<dbReference type="PANTHER" id="PTHR18870">
    <property type="entry name" value="PROTEIN TAG-278-RELATED"/>
    <property type="match status" value="1"/>
</dbReference>
<feature type="coiled-coil region" evidence="2">
    <location>
        <begin position="286"/>
        <end position="453"/>
    </location>
</feature>
<organism evidence="5 6">
    <name type="scientific">Cyprinus carpio carpio</name>
    <dbReference type="NCBI Taxonomy" id="630221"/>
    <lineage>
        <taxon>Eukaryota</taxon>
        <taxon>Metazoa</taxon>
        <taxon>Chordata</taxon>
        <taxon>Craniata</taxon>
        <taxon>Vertebrata</taxon>
        <taxon>Euteleostomi</taxon>
        <taxon>Actinopterygii</taxon>
        <taxon>Neopterygii</taxon>
        <taxon>Teleostei</taxon>
        <taxon>Ostariophysi</taxon>
        <taxon>Cypriniformes</taxon>
        <taxon>Cyprinidae</taxon>
        <taxon>Cyprininae</taxon>
        <taxon>Cyprinus</taxon>
    </lineage>
</organism>
<evidence type="ECO:0000256" key="1">
    <source>
        <dbReference type="ARBA" id="ARBA00023054"/>
    </source>
</evidence>
<feature type="compositionally biased region" description="Polar residues" evidence="3">
    <location>
        <begin position="1025"/>
        <end position="1049"/>
    </location>
</feature>
<reference evidence="5" key="1">
    <citation type="submission" date="2025-08" db="UniProtKB">
        <authorList>
            <consortium name="Ensembl"/>
        </authorList>
    </citation>
    <scope>IDENTIFICATION</scope>
</reference>
<dbReference type="AlphaFoldDB" id="A0A9J7ZNJ2"/>
<feature type="region of interest" description="Disordered" evidence="3">
    <location>
        <begin position="1018"/>
        <end position="1085"/>
    </location>
</feature>
<evidence type="ECO:0000259" key="4">
    <source>
        <dbReference type="Pfam" id="PF15665"/>
    </source>
</evidence>
<protein>
    <submittedName>
        <fullName evidence="5">Family with sequence similarity 184 member A</fullName>
    </submittedName>
</protein>
<name>A0A9J7ZNJ2_CYPCA</name>
<sequence>MATGAGWHTSTSTSTSTSFPSGLTLEYTQDLHLKMSKKIAQLTKVIYALNTKNDEHEAAIQTLKEAHEEEVQQILSETREKIMQYKSKISDEMDLKRRIQSLEESMELHERMKRQALTEFETYRQRVEDMQLCTEAQHTQRVVTMSREVEEMRRSFEEKLRSFGQLQSQFEQEKQQALEELRAAHRQEVQELLRSHQSQNANYSKDQEKLGQLHKAEVDSLTERVEELKQDKKRLVEEYEAKLNKAQAFYERELEAMKRTQQMTAENLLAWKKTEAELRKEFQVQEAALQKTLGKLRSELQRVQEEARESREKSHKLQASLILHKQLEEVTKDTEIVEIRQREAECELEASRDRVQQQATEILLKASQIGSLQATQMTHEAVIRDLESEKSRLKDKVLRLEEERGALQKKSQTLDDRQRQQILSLEKSLREEKQIYEKELMNLRAKYEEDTAHFKDAHSRALDEISRKHRVALENTQSVSEKERNRLLSEMEEQFEKERSSLEEQKSLLREELDSLREELTAKLNMANSEVNRLQELVKQGEQGLSSAEGHIFSLKDAQKKLLEELDATRARLRETSNLLTALQGEMESQKQQHDAKLIATKEEEKLKMDKMALELELKWTETLREALGNCCRFLAIFEKIISFAFFYLQSCFIYEPVSPTSFVQISLLKQSLEMQLSQSQHSLQQLQAQFSQEREHLGQQLQEMELEHQRREQRLQEAHCCAIQDMQEARQHDLKELEERLRQQHHMELQTLREAHRQNIETLKQQSEQELQTLRFELEDEGKAMLASLRSELNHLHASAIEHMRQTHQQEAAAAKQELENALEQSRVKERELLSRISDLQEEVSRRKKQIADLDHEIHTLNENISTLTKELELKGKEVLKIRSEANQQIRAHEQDLCKKHEREMAELNALHHRETQNMLSDFNKAQELLKDKISALQILLEGTEDKFRNRESRHEDLQTIAELKDMVAEREALVKKLVDDKKFYQLELVNRETNFNKIFSANPNVGVINPLVKQKRKNDKSTTRFSSSANLRANVEASGTGSGQPQPNRLEPIPNSPIHQLEPNTSKPLPPPTPLTEPKKLTR</sequence>
<dbReference type="InterPro" id="IPR039478">
    <property type="entry name" value="FAM184A/B_N"/>
</dbReference>
<feature type="coiled-coil region" evidence="2">
    <location>
        <begin position="747"/>
        <end position="919"/>
    </location>
</feature>
<dbReference type="Ensembl" id="ENSCCRT00000140277.1">
    <property type="protein sequence ID" value="ENSCCRP00000134689.1"/>
    <property type="gene ID" value="ENSCCRG00000082131.1"/>
</dbReference>
<feature type="coiled-coil region" evidence="2">
    <location>
        <begin position="46"/>
        <end position="119"/>
    </location>
</feature>
<dbReference type="Proteomes" id="UP001108240">
    <property type="component" value="Unplaced"/>
</dbReference>
<evidence type="ECO:0000313" key="6">
    <source>
        <dbReference type="Proteomes" id="UP001108240"/>
    </source>
</evidence>
<keyword evidence="1 2" id="KW-0175">Coiled coil</keyword>
<proteinExistence type="predicted"/>
<feature type="domain" description="Protein FAM184A/B N-terminal" evidence="4">
    <location>
        <begin position="45"/>
        <end position="255"/>
    </location>
</feature>
<accession>A0A9J7ZNJ2</accession>
<feature type="region of interest" description="Disordered" evidence="3">
    <location>
        <begin position="1"/>
        <end position="21"/>
    </location>
</feature>
<evidence type="ECO:0000313" key="5">
    <source>
        <dbReference type="Ensembl" id="ENSCCRP00000134689.1"/>
    </source>
</evidence>
<evidence type="ECO:0000256" key="2">
    <source>
        <dbReference type="SAM" id="Coils"/>
    </source>
</evidence>
<evidence type="ECO:0000256" key="3">
    <source>
        <dbReference type="SAM" id="MobiDB-lite"/>
    </source>
</evidence>
<dbReference type="Pfam" id="PF15665">
    <property type="entry name" value="FAM184"/>
    <property type="match status" value="1"/>
</dbReference>
<dbReference type="PANTHER" id="PTHR18870:SF7">
    <property type="entry name" value="PROTEIN FAM184A"/>
    <property type="match status" value="1"/>
</dbReference>
<feature type="coiled-coil region" evidence="2">
    <location>
        <begin position="167"/>
        <end position="260"/>
    </location>
</feature>
<feature type="coiled-coil region" evidence="2">
    <location>
        <begin position="670"/>
        <end position="715"/>
    </location>
</feature>
<reference evidence="5" key="2">
    <citation type="submission" date="2025-09" db="UniProtKB">
        <authorList>
            <consortium name="Ensembl"/>
        </authorList>
    </citation>
    <scope>IDENTIFICATION</scope>
</reference>
<keyword evidence="6" id="KW-1185">Reference proteome</keyword>
<feature type="compositionally biased region" description="Low complexity" evidence="3">
    <location>
        <begin position="9"/>
        <end position="18"/>
    </location>
</feature>
<dbReference type="GeneTree" id="ENSGT00530000063669"/>
<feature type="coiled-coil region" evidence="2">
    <location>
        <begin position="485"/>
        <end position="593"/>
    </location>
</feature>